<dbReference type="AlphaFoldDB" id="A0AAV4HKA2"/>
<evidence type="ECO:0000313" key="2">
    <source>
        <dbReference type="Proteomes" id="UP000762676"/>
    </source>
</evidence>
<gene>
    <name evidence="1" type="ORF">ElyMa_004478500</name>
</gene>
<proteinExistence type="predicted"/>
<accession>A0AAV4HKA2</accession>
<dbReference type="EMBL" id="BMAT01009044">
    <property type="protein sequence ID" value="GFR97473.1"/>
    <property type="molecule type" value="Genomic_DNA"/>
</dbReference>
<keyword evidence="2" id="KW-1185">Reference proteome</keyword>
<evidence type="ECO:0000313" key="1">
    <source>
        <dbReference type="EMBL" id="GFR97473.1"/>
    </source>
</evidence>
<protein>
    <submittedName>
        <fullName evidence="1">Uncharacterized protein</fullName>
    </submittedName>
</protein>
<reference evidence="1 2" key="1">
    <citation type="journal article" date="2021" name="Elife">
        <title>Chloroplast acquisition without the gene transfer in kleptoplastic sea slugs, Plakobranchus ocellatus.</title>
        <authorList>
            <person name="Maeda T."/>
            <person name="Takahashi S."/>
            <person name="Yoshida T."/>
            <person name="Shimamura S."/>
            <person name="Takaki Y."/>
            <person name="Nagai Y."/>
            <person name="Toyoda A."/>
            <person name="Suzuki Y."/>
            <person name="Arimoto A."/>
            <person name="Ishii H."/>
            <person name="Satoh N."/>
            <person name="Nishiyama T."/>
            <person name="Hasebe M."/>
            <person name="Maruyama T."/>
            <person name="Minagawa J."/>
            <person name="Obokata J."/>
            <person name="Shigenobu S."/>
        </authorList>
    </citation>
    <scope>NUCLEOTIDE SEQUENCE [LARGE SCALE GENOMIC DNA]</scope>
</reference>
<name>A0AAV4HKA2_9GAST</name>
<organism evidence="1 2">
    <name type="scientific">Elysia marginata</name>
    <dbReference type="NCBI Taxonomy" id="1093978"/>
    <lineage>
        <taxon>Eukaryota</taxon>
        <taxon>Metazoa</taxon>
        <taxon>Spiralia</taxon>
        <taxon>Lophotrochozoa</taxon>
        <taxon>Mollusca</taxon>
        <taxon>Gastropoda</taxon>
        <taxon>Heterobranchia</taxon>
        <taxon>Euthyneura</taxon>
        <taxon>Panpulmonata</taxon>
        <taxon>Sacoglossa</taxon>
        <taxon>Placobranchoidea</taxon>
        <taxon>Plakobranchidae</taxon>
        <taxon>Elysia</taxon>
    </lineage>
</organism>
<comment type="caution">
    <text evidence="1">The sequence shown here is derived from an EMBL/GenBank/DDBJ whole genome shotgun (WGS) entry which is preliminary data.</text>
</comment>
<sequence length="83" mass="8956">MCHSFTRTCVVKLVTFDPVLSGVTEIGEGSRGLAAGSRLNCSARGLVSHGVVSVVESRVTKYLLFYNLTPRPSFPPVGIHCYN</sequence>
<dbReference type="Proteomes" id="UP000762676">
    <property type="component" value="Unassembled WGS sequence"/>
</dbReference>